<name>A0A8S1NLD6_9CILI</name>
<keyword evidence="2" id="KW-1185">Reference proteome</keyword>
<reference evidence="1" key="1">
    <citation type="submission" date="2021-01" db="EMBL/GenBank/DDBJ databases">
        <authorList>
            <consortium name="Genoscope - CEA"/>
            <person name="William W."/>
        </authorList>
    </citation>
    <scope>NUCLEOTIDE SEQUENCE</scope>
</reference>
<protein>
    <submittedName>
        <fullName evidence="1">Uncharacterized protein</fullName>
    </submittedName>
</protein>
<accession>A0A8S1NLD6</accession>
<dbReference type="EMBL" id="CAJJDN010000057">
    <property type="protein sequence ID" value="CAD8091266.1"/>
    <property type="molecule type" value="Genomic_DNA"/>
</dbReference>
<comment type="caution">
    <text evidence="1">The sequence shown here is derived from an EMBL/GenBank/DDBJ whole genome shotgun (WGS) entry which is preliminary data.</text>
</comment>
<dbReference type="AlphaFoldDB" id="A0A8S1NLD6"/>
<organism evidence="1 2">
    <name type="scientific">Paramecium sonneborni</name>
    <dbReference type="NCBI Taxonomy" id="65129"/>
    <lineage>
        <taxon>Eukaryota</taxon>
        <taxon>Sar</taxon>
        <taxon>Alveolata</taxon>
        <taxon>Ciliophora</taxon>
        <taxon>Intramacronucleata</taxon>
        <taxon>Oligohymenophorea</taxon>
        <taxon>Peniculida</taxon>
        <taxon>Parameciidae</taxon>
        <taxon>Paramecium</taxon>
    </lineage>
</organism>
<evidence type="ECO:0000313" key="2">
    <source>
        <dbReference type="Proteomes" id="UP000692954"/>
    </source>
</evidence>
<proteinExistence type="predicted"/>
<sequence>MICKPPLFNGLIKERTLIKIYSSNFERIFKIWIGTFRI</sequence>
<dbReference type="Proteomes" id="UP000692954">
    <property type="component" value="Unassembled WGS sequence"/>
</dbReference>
<gene>
    <name evidence="1" type="ORF">PSON_ATCC_30995.1.T0570165</name>
</gene>
<evidence type="ECO:0000313" key="1">
    <source>
        <dbReference type="EMBL" id="CAD8091266.1"/>
    </source>
</evidence>